<dbReference type="Gene3D" id="3.50.50.60">
    <property type="entry name" value="FAD/NAD(P)-binding domain"/>
    <property type="match status" value="1"/>
</dbReference>
<dbReference type="Proteomes" id="UP000001593">
    <property type="component" value="Unassembled WGS sequence"/>
</dbReference>
<feature type="non-terminal residue" evidence="9">
    <location>
        <position position="1"/>
    </location>
</feature>
<dbReference type="InterPro" id="IPR017046">
    <property type="entry name" value="Prenylcysteine_Oxase1"/>
</dbReference>
<evidence type="ECO:0000256" key="4">
    <source>
        <dbReference type="ARBA" id="ARBA00022729"/>
    </source>
</evidence>
<dbReference type="OMA" id="SIGIWDG"/>
<keyword evidence="7" id="KW-0325">Glycoprotein</keyword>
<evidence type="ECO:0000259" key="8">
    <source>
        <dbReference type="Pfam" id="PF07156"/>
    </source>
</evidence>
<dbReference type="GO" id="GO:0001735">
    <property type="term" value="F:prenylcysteine oxidase activity"/>
    <property type="evidence" value="ECO:0000318"/>
    <property type="project" value="GO_Central"/>
</dbReference>
<dbReference type="PANTHER" id="PTHR15944">
    <property type="entry name" value="FARNESYLCYSTEINE LYASE"/>
    <property type="match status" value="1"/>
</dbReference>
<evidence type="ECO:0000256" key="7">
    <source>
        <dbReference type="ARBA" id="ARBA00023180"/>
    </source>
</evidence>
<dbReference type="STRING" id="45351.A7S5I0"/>
<dbReference type="HOGENOM" id="CLU_021176_1_0_1"/>
<evidence type="ECO:0000256" key="6">
    <source>
        <dbReference type="ARBA" id="ARBA00023002"/>
    </source>
</evidence>
<evidence type="ECO:0000313" key="10">
    <source>
        <dbReference type="Proteomes" id="UP000001593"/>
    </source>
</evidence>
<keyword evidence="4" id="KW-0732">Signal</keyword>
<gene>
    <name evidence="9" type="ORF">NEMVEDRAFT_v1g22904</name>
</gene>
<dbReference type="InterPro" id="IPR036188">
    <property type="entry name" value="FAD/NAD-bd_sf"/>
</dbReference>
<dbReference type="InterPro" id="IPR010795">
    <property type="entry name" value="Prenylcys_lyase"/>
</dbReference>
<dbReference type="eggNOG" id="ENOG502QSHJ">
    <property type="taxonomic scope" value="Eukaryota"/>
</dbReference>
<dbReference type="AlphaFoldDB" id="A7S5I0"/>
<name>A7S5I0_NEMVE</name>
<protein>
    <recommendedName>
        <fullName evidence="8">Prenylcysteine lyase domain-containing protein</fullName>
    </recommendedName>
</protein>
<reference evidence="9 10" key="1">
    <citation type="journal article" date="2007" name="Science">
        <title>Sea anemone genome reveals ancestral eumetazoan gene repertoire and genomic organization.</title>
        <authorList>
            <person name="Putnam N.H."/>
            <person name="Srivastava M."/>
            <person name="Hellsten U."/>
            <person name="Dirks B."/>
            <person name="Chapman J."/>
            <person name="Salamov A."/>
            <person name="Terry A."/>
            <person name="Shapiro H."/>
            <person name="Lindquist E."/>
            <person name="Kapitonov V.V."/>
            <person name="Jurka J."/>
            <person name="Genikhovich G."/>
            <person name="Grigoriev I.V."/>
            <person name="Lucas S.M."/>
            <person name="Steele R.E."/>
            <person name="Finnerty J.R."/>
            <person name="Technau U."/>
            <person name="Martindale M.Q."/>
            <person name="Rokhsar D.S."/>
        </authorList>
    </citation>
    <scope>NUCLEOTIDE SEQUENCE [LARGE SCALE GENOMIC DNA]</scope>
    <source>
        <strain evidence="10">CH2 X CH6</strain>
    </source>
</reference>
<evidence type="ECO:0000256" key="5">
    <source>
        <dbReference type="ARBA" id="ARBA00022827"/>
    </source>
</evidence>
<evidence type="ECO:0000256" key="3">
    <source>
        <dbReference type="ARBA" id="ARBA00022630"/>
    </source>
</evidence>
<proteinExistence type="inferred from homology"/>
<evidence type="ECO:0000256" key="1">
    <source>
        <dbReference type="ARBA" id="ARBA00001974"/>
    </source>
</evidence>
<keyword evidence="10" id="KW-1185">Reference proteome</keyword>
<feature type="domain" description="Prenylcysteine lyase" evidence="8">
    <location>
        <begin position="94"/>
        <end position="436"/>
    </location>
</feature>
<comment type="cofactor">
    <cofactor evidence="1">
        <name>FAD</name>
        <dbReference type="ChEBI" id="CHEBI:57692"/>
    </cofactor>
</comment>
<evidence type="ECO:0000256" key="2">
    <source>
        <dbReference type="ARBA" id="ARBA00009967"/>
    </source>
</evidence>
<dbReference type="FunFam" id="3.50.50.60:FF:000081">
    <property type="entry name" value="prenylcysteine oxidase 1"/>
    <property type="match status" value="1"/>
</dbReference>
<accession>A7S5I0</accession>
<dbReference type="Pfam" id="PF13450">
    <property type="entry name" value="NAD_binding_8"/>
    <property type="match status" value="1"/>
</dbReference>
<keyword evidence="3" id="KW-0285">Flavoprotein</keyword>
<keyword evidence="5" id="KW-0274">FAD</keyword>
<dbReference type="PANTHER" id="PTHR15944:SF0">
    <property type="entry name" value="PRENYLCYSTEINE LYASE DOMAIN-CONTAINING PROTEIN"/>
    <property type="match status" value="1"/>
</dbReference>
<organism evidence="9 10">
    <name type="scientific">Nematostella vectensis</name>
    <name type="common">Starlet sea anemone</name>
    <dbReference type="NCBI Taxonomy" id="45351"/>
    <lineage>
        <taxon>Eukaryota</taxon>
        <taxon>Metazoa</taxon>
        <taxon>Cnidaria</taxon>
        <taxon>Anthozoa</taxon>
        <taxon>Hexacorallia</taxon>
        <taxon>Actiniaria</taxon>
        <taxon>Edwardsiidae</taxon>
        <taxon>Nematostella</taxon>
    </lineage>
</organism>
<comment type="similarity">
    <text evidence="2">Belongs to the prenylcysteine oxidase family.</text>
</comment>
<dbReference type="EMBL" id="DS469583">
    <property type="protein sequence ID" value="EDO41014.1"/>
    <property type="molecule type" value="Genomic_DNA"/>
</dbReference>
<dbReference type="Pfam" id="PF07156">
    <property type="entry name" value="Prenylcys_lyase"/>
    <property type="match status" value="1"/>
</dbReference>
<dbReference type="SUPFAM" id="SSF51905">
    <property type="entry name" value="FAD/NAD(P)-binding domain"/>
    <property type="match status" value="1"/>
</dbReference>
<sequence>PVRVAIIGAGIGGSASAFFTRELLGSSAEIDVYEASNRVGGRLDTVEVAGQRFEAGGSIIHSANQHMQSFVSELGDNENSSLLGIYNGTAFVFMGSRWKIVNYAKLIWRYGFDLITMDNWISKMLKKFGTIYTLQNEGKCFTSVQELLKAMGGDEFIAMTKTTTRDELKKLGMKDRTIDELVTTVTRVNYGQDTSLNAFAGSVALAGTGGSLWAVQGGNYQVCEGLLQKSQVTLYKETKIKEIAKNPGKKSPIYTLTSDKGVQKSYDVVIIAAPLDIDTYYLSCPKCSSWPKQGSPGAFWQTIANFYSTPIDYKHFGLASMGDVPEFIGTTKDSKNYFNSIGAQFPVDGDKPKMISVRKVFSRELLTADQKRDIFPTWKDGDSKTVPWLAYPDLKPAEHFSSFVLDDGVFYVNAIEHAASAMEMSAVSARNAALLA</sequence>
<keyword evidence="6" id="KW-0560">Oxidoreductase</keyword>
<dbReference type="InParanoid" id="A7S5I0"/>
<evidence type="ECO:0000313" key="9">
    <source>
        <dbReference type="EMBL" id="EDO41014.1"/>
    </source>
</evidence>
<dbReference type="GO" id="GO:0030328">
    <property type="term" value="P:prenylcysteine catabolic process"/>
    <property type="evidence" value="ECO:0007669"/>
    <property type="project" value="InterPro"/>
</dbReference>
<dbReference type="PhylomeDB" id="A7S5I0"/>
<feature type="non-terminal residue" evidence="9">
    <location>
        <position position="436"/>
    </location>
</feature>
<dbReference type="GO" id="GO:0030327">
    <property type="term" value="P:prenylated protein catabolic process"/>
    <property type="evidence" value="ECO:0000318"/>
    <property type="project" value="GO_Central"/>
</dbReference>